<dbReference type="SUPFAM" id="SSF49452">
    <property type="entry name" value="Starch-binding domain-like"/>
    <property type="match status" value="1"/>
</dbReference>
<keyword evidence="4" id="KW-0472">Membrane</keyword>
<dbReference type="InterPro" id="IPR038081">
    <property type="entry name" value="CalX-like_sf"/>
</dbReference>
<dbReference type="InterPro" id="IPR015943">
    <property type="entry name" value="WD40/YVTN_repeat-like_dom_sf"/>
</dbReference>
<dbReference type="InterPro" id="IPR013784">
    <property type="entry name" value="Carb-bd-like_fold"/>
</dbReference>
<sequence length="1512" mass="161250">MQKTIVTTFGVFACSFAMVTDASNLEVSKSVVMSAPVKVSKPLREAAKPLPKITQQRKFKMTQSGEQVPGYDKTWEVPNRFPFKDEDLRLPENFVDPVAQTQLEKSPYRRLAPELGVSFDGVANVTGAVPPDTNGDVGPNHYVQSVNVALAVFDKSGNELLAPTAINALWTGFGGICETNNNGDPIVLYDSAADRWMISQFALNGTDNHQCIAVSTTNDPTGSYYLYDFEYGELMNDYPHFGVWTDGYYMGVNQFDSTNGFSFQGGGVVAYEREKMLVGAPAQQVKFDMDGNVPTVFTPMPLDIDGLLPPPDGSNQYFIWSSADTGQTDRLHVWEFDVDWNNTANSTFTPVTTINVTPYGSAPAVTQPNGQDLDSLSIRSMFRAAYRNLDGQGKIVFTHNIAGPNADQAALRWYEIDVDQVAGNASLVNEGTFAPDTESRWMGSGAMDVNGNIAFGYSIASSTRVPSINAASRLAGDPANTLTNEITLHTGEGSQSGASRWGDYSSMSIDPTDDCTFWFTTEYYKAGDDGSTAWSTRISSFKEPSCTAGPRGELSGTITDADSGDAIANATVTAGLFSTQTDAEGNYSLTLPIGDYDVTASRYGWNESTPVSSTVEEEQDTDRDISLTPADAVVVTGNVSDGGGLTAALYARVDVTVPGNVLTAYTNPSTGEYSISLFEGTTVVFSVSEVGSGGYMSADRDVLPEAGMSNEDFVLMPNSNCTALGYEWSDPAFFEAFDVFPAEGWSVIDENSGGLVWSSYSASGRSLGFESDAAISDSDAAGQSVTGDTSLVSPVINVADLGTTVLEFDSYFRTFTGADSVDIDINVDNGGWTNIGSLSATAAIEPNSIDVAANIAGATSFQIRFRHYNANWEWYAVIDNVRFGNRACVVADGSVVSGFVIDANTGTSLNNAEVQVEGELVAMSSATPGDDVISDGYFRAFIPTDATDITVSLPMYEIASVDASDISLATPVALNAGLLETSAETLSVEQTAGRSSSETLSVTNSGSAEAEFNAFFIRGDATELMTGPFHSTTRHFGPKDLNEFTTKKIRHHVELDIESFAPGDIVGVFPTELALGWSISTDRNTGEFWVGDLVAGGASADAIHKYDSSGVLTGESIDVSGWVESFHADTAFNQRTGKLWSVNVGGDNCIYELDTEALISTGNTICPAFGVSQRGLAYDPVTDTFYSGSWNDSIIHQFTTDGELLRSINVGLAIAGLAYNPETRHLFVSVNGASSDGDFDIVVLDAASPTLFKLGGYNITLDVDSDGVVDDVITDFGQAGLDLDCEGNLWMVEQNQQFAIGFESGETGVCNWNNVPWLSLSSIEGELSVDDANDIEVTFDSAGMMAGEYAASIVFANNTPYGVETVPVTMTLNEPQFGSTQFVVTSVDVNEGEDATVMVERVGGADFSISVDYATSNGSATAGTDYTATSGTLVWSDMDTSAKSITVPTFELNEHKSFTLMLSNPQGGSEMGTKTTMVVSIIDQPKGGGAIGGAVLAFLSLMMMYRRRQTAI</sequence>
<dbReference type="Gene3D" id="2.60.40.1120">
    <property type="entry name" value="Carboxypeptidase-like, regulatory domain"/>
    <property type="match status" value="2"/>
</dbReference>
<keyword evidence="4" id="KW-1133">Transmembrane helix</keyword>
<keyword evidence="7" id="KW-1185">Reference proteome</keyword>
<keyword evidence="3" id="KW-0106">Calcium</keyword>
<evidence type="ECO:0000313" key="6">
    <source>
        <dbReference type="EMBL" id="PWK43587.1"/>
    </source>
</evidence>
<dbReference type="Pfam" id="PF03160">
    <property type="entry name" value="Calx-beta"/>
    <property type="match status" value="1"/>
</dbReference>
<dbReference type="Proteomes" id="UP000245790">
    <property type="component" value="Unassembled WGS sequence"/>
</dbReference>
<dbReference type="GO" id="GO:0016020">
    <property type="term" value="C:membrane"/>
    <property type="evidence" value="ECO:0007669"/>
    <property type="project" value="InterPro"/>
</dbReference>
<name>A0A316FAM6_9GAMM</name>
<reference evidence="6 7" key="1">
    <citation type="submission" date="2018-05" db="EMBL/GenBank/DDBJ databases">
        <title>Genomic Encyclopedia of Type Strains, Phase IV (KMG-IV): sequencing the most valuable type-strain genomes for metagenomic binning, comparative biology and taxonomic classification.</title>
        <authorList>
            <person name="Goeker M."/>
        </authorList>
    </citation>
    <scope>NUCLEOTIDE SEQUENCE [LARGE SCALE GENOMIC DNA]</scope>
    <source>
        <strain evidence="6 7">DSM 25350</strain>
    </source>
</reference>
<dbReference type="Gene3D" id="2.60.120.200">
    <property type="match status" value="1"/>
</dbReference>
<protein>
    <submittedName>
        <fullName evidence="6">Calx-beta domain-containing protein</fullName>
    </submittedName>
</protein>
<feature type="domain" description="Calx-beta" evidence="5">
    <location>
        <begin position="1368"/>
        <end position="1463"/>
    </location>
</feature>
<dbReference type="SUPFAM" id="SSF63829">
    <property type="entry name" value="Calcium-dependent phosphotriesterase"/>
    <property type="match status" value="1"/>
</dbReference>
<evidence type="ECO:0000256" key="4">
    <source>
        <dbReference type="SAM" id="Phobius"/>
    </source>
</evidence>
<dbReference type="Gene3D" id="2.130.10.10">
    <property type="entry name" value="YVTN repeat-like/Quinoprotein amine dehydrogenase"/>
    <property type="match status" value="1"/>
</dbReference>
<evidence type="ECO:0000259" key="5">
    <source>
        <dbReference type="SMART" id="SM00237"/>
    </source>
</evidence>
<dbReference type="InterPro" id="IPR003644">
    <property type="entry name" value="Calx_beta"/>
</dbReference>
<dbReference type="GO" id="GO:0007154">
    <property type="term" value="P:cell communication"/>
    <property type="evidence" value="ECO:0007669"/>
    <property type="project" value="InterPro"/>
</dbReference>
<proteinExistence type="predicted"/>
<dbReference type="Pfam" id="PF13620">
    <property type="entry name" value="CarboxypepD_reg"/>
    <property type="match status" value="1"/>
</dbReference>
<keyword evidence="1" id="KW-0732">Signal</keyword>
<dbReference type="EMBL" id="QGGU01000016">
    <property type="protein sequence ID" value="PWK43587.1"/>
    <property type="molecule type" value="Genomic_DNA"/>
</dbReference>
<evidence type="ECO:0000256" key="1">
    <source>
        <dbReference type="ARBA" id="ARBA00022729"/>
    </source>
</evidence>
<feature type="transmembrane region" description="Helical" evidence="4">
    <location>
        <begin position="1487"/>
        <end position="1505"/>
    </location>
</feature>
<dbReference type="Gene3D" id="2.60.40.2030">
    <property type="match status" value="1"/>
</dbReference>
<dbReference type="SMART" id="SM00237">
    <property type="entry name" value="Calx_beta"/>
    <property type="match status" value="1"/>
</dbReference>
<dbReference type="RefSeq" id="WP_109765021.1">
    <property type="nucleotide sequence ID" value="NZ_QGGU01000016.1"/>
</dbReference>
<evidence type="ECO:0000313" key="7">
    <source>
        <dbReference type="Proteomes" id="UP000245790"/>
    </source>
</evidence>
<keyword evidence="2" id="KW-0677">Repeat</keyword>
<dbReference type="SUPFAM" id="SSF141072">
    <property type="entry name" value="CalX-like"/>
    <property type="match status" value="1"/>
</dbReference>
<evidence type="ECO:0000256" key="2">
    <source>
        <dbReference type="ARBA" id="ARBA00022737"/>
    </source>
</evidence>
<gene>
    <name evidence="6" type="ORF">C8D97_1161</name>
</gene>
<dbReference type="GO" id="GO:0030246">
    <property type="term" value="F:carbohydrate binding"/>
    <property type="evidence" value="ECO:0007669"/>
    <property type="project" value="InterPro"/>
</dbReference>
<comment type="caution">
    <text evidence="6">The sequence shown here is derived from an EMBL/GenBank/DDBJ whole genome shotgun (WGS) entry which is preliminary data.</text>
</comment>
<evidence type="ECO:0000256" key="3">
    <source>
        <dbReference type="ARBA" id="ARBA00022837"/>
    </source>
</evidence>
<accession>A0A316FAM6</accession>
<dbReference type="OrthoDB" id="6244278at2"/>
<keyword evidence="4" id="KW-0812">Transmembrane</keyword>
<organism evidence="6 7">
    <name type="scientific">Pleionea mediterranea</name>
    <dbReference type="NCBI Taxonomy" id="523701"/>
    <lineage>
        <taxon>Bacteria</taxon>
        <taxon>Pseudomonadati</taxon>
        <taxon>Pseudomonadota</taxon>
        <taxon>Gammaproteobacteria</taxon>
        <taxon>Oceanospirillales</taxon>
        <taxon>Pleioneaceae</taxon>
        <taxon>Pleionea</taxon>
    </lineage>
</organism>